<sequence>MSLQSHDGAPKTPERGHRTDPAQCPTATKGQDGAPTNTTSQETQIHTESQRPVTVYPNGADVSQVPEEQSDSIGYMSQLLTRTLE</sequence>
<accession>A0A8H6E686</accession>
<reference evidence="2 3" key="1">
    <citation type="submission" date="2019-04" db="EMBL/GenBank/DDBJ databases">
        <title>Aspergillus burnettii sp. nov., novel species from soil in southeast Queensland.</title>
        <authorList>
            <person name="Gilchrist C.L.M."/>
            <person name="Pitt J.I."/>
            <person name="Lange L."/>
            <person name="Lacey H.J."/>
            <person name="Vuong D."/>
            <person name="Midgley D.J."/>
            <person name="Greenfield P."/>
            <person name="Bradbury M."/>
            <person name="Lacey E."/>
            <person name="Busk P.K."/>
            <person name="Pilgaard B."/>
            <person name="Chooi Y.H."/>
            <person name="Piggott A.M."/>
        </authorList>
    </citation>
    <scope>NUCLEOTIDE SEQUENCE [LARGE SCALE GENOMIC DNA]</scope>
    <source>
        <strain evidence="2 3">FRR 5400</strain>
    </source>
</reference>
<evidence type="ECO:0000256" key="1">
    <source>
        <dbReference type="SAM" id="MobiDB-lite"/>
    </source>
</evidence>
<feature type="compositionally biased region" description="Polar residues" evidence="1">
    <location>
        <begin position="25"/>
        <end position="52"/>
    </location>
</feature>
<keyword evidence="3" id="KW-1185">Reference proteome</keyword>
<evidence type="ECO:0000313" key="3">
    <source>
        <dbReference type="Proteomes" id="UP000541154"/>
    </source>
</evidence>
<protein>
    <submittedName>
        <fullName evidence="2">Uncharacterized protein</fullName>
    </submittedName>
</protein>
<dbReference type="AlphaFoldDB" id="A0A8H6E686"/>
<gene>
    <name evidence="2" type="ORF">ETB97_002099</name>
</gene>
<comment type="caution">
    <text evidence="2">The sequence shown here is derived from an EMBL/GenBank/DDBJ whole genome shotgun (WGS) entry which is preliminary data.</text>
</comment>
<feature type="region of interest" description="Disordered" evidence="1">
    <location>
        <begin position="1"/>
        <end position="85"/>
    </location>
</feature>
<organism evidence="2 3">
    <name type="scientific">Petromyces alliaceus</name>
    <name type="common">Aspergillus alliaceus</name>
    <dbReference type="NCBI Taxonomy" id="209559"/>
    <lineage>
        <taxon>Eukaryota</taxon>
        <taxon>Fungi</taxon>
        <taxon>Dikarya</taxon>
        <taxon>Ascomycota</taxon>
        <taxon>Pezizomycotina</taxon>
        <taxon>Eurotiomycetes</taxon>
        <taxon>Eurotiomycetidae</taxon>
        <taxon>Eurotiales</taxon>
        <taxon>Aspergillaceae</taxon>
        <taxon>Aspergillus</taxon>
        <taxon>Aspergillus subgen. Circumdati</taxon>
    </lineage>
</organism>
<proteinExistence type="predicted"/>
<name>A0A8H6E686_PETAA</name>
<feature type="compositionally biased region" description="Basic and acidic residues" evidence="1">
    <location>
        <begin position="8"/>
        <end position="20"/>
    </location>
</feature>
<dbReference type="EMBL" id="SPNV01000144">
    <property type="protein sequence ID" value="KAF5860013.1"/>
    <property type="molecule type" value="Genomic_DNA"/>
</dbReference>
<dbReference type="Proteomes" id="UP000541154">
    <property type="component" value="Unassembled WGS sequence"/>
</dbReference>
<evidence type="ECO:0000313" key="2">
    <source>
        <dbReference type="EMBL" id="KAF5860013.1"/>
    </source>
</evidence>